<dbReference type="Gene3D" id="1.25.10.10">
    <property type="entry name" value="Leucine-rich Repeat Variant"/>
    <property type="match status" value="2"/>
</dbReference>
<accession>A0AAF0DKZ5</accession>
<dbReference type="PANTHER" id="PTHR10957">
    <property type="entry name" value="RAP1 GTPASE-GDP DISSOCIATION STIMULATOR 1"/>
    <property type="match status" value="1"/>
</dbReference>
<keyword evidence="3" id="KW-1185">Reference proteome</keyword>
<name>A0AAF0DKZ5_9EURO</name>
<sequence>MEASSHPRQCPDQGPGANEPPLLFKYSDVSSSPVKEDLDHDISVDAPTASKEDTQPLTAPERDLPKLTPEEEEGMFRALKAIFEDIDGDKAGVDVRQLLASLELADKEVAPDGPNTEVLEDVKTKVYHLWRSRSSYMARVTEILANGSRDSKWRLPYGKTGVLDLYLRIIATRDVEDDILLHALRLIGNSCADTDENRRQVVNGNYTLPIMRLFNNPALAHVAIPVIYNICVDFVEPAQKQVAGNRIAYPILRLLANGSIKGNSLLNYAYELVEIASEQAQAMDQTSEDSLSMIITLASNSDIALHHFTSIVNSLAAYLQRDKFQQICILQQRVEPVLSILFRSYEMADDEASSDDKQALSTCRLKLNHALSDLSALPMYSRTYPLSSAVTKTLISWLKTSKDHLLICACVMLGNLAREDAVCESMVENFQVHISLIAILNGGASNTVLHSALAFLKNLSIAGKNREHLGAAGIIKTLSKLWGAETVPQLQFMAASLTRQVVLSSVGNITRLLEVLSPDPNSPANARTYLSLLLSLFAKTDSPPTRTEIGRTIAAICRVLLRLNANSEASNATETLVKRLFSLHEEVARPIGAMIVQSEWPIVRSEGWFALALMASYPESCVAVSDCLQSVTVTELLCEAVRQKISEPSDGEAVQEKAERVRQAKDRDNTLILLHNLLKHSPPTLTPARKQMFENLLHEVGQARSQ</sequence>
<evidence type="ECO:0000256" key="1">
    <source>
        <dbReference type="SAM" id="MobiDB-lite"/>
    </source>
</evidence>
<feature type="region of interest" description="Disordered" evidence="1">
    <location>
        <begin position="1"/>
        <end position="69"/>
    </location>
</feature>
<dbReference type="GO" id="GO:0005085">
    <property type="term" value="F:guanyl-nucleotide exchange factor activity"/>
    <property type="evidence" value="ECO:0007669"/>
    <property type="project" value="InterPro"/>
</dbReference>
<protein>
    <recommendedName>
        <fullName evidence="4">GTP binding protein</fullName>
    </recommendedName>
</protein>
<reference evidence="2" key="1">
    <citation type="submission" date="2023-03" db="EMBL/GenBank/DDBJ databases">
        <title>Emydomyces testavorans Genome Sequence.</title>
        <authorList>
            <person name="Hoyer L."/>
        </authorList>
    </citation>
    <scope>NUCLEOTIDE SEQUENCE</scope>
    <source>
        <strain evidence="2">16-2883</strain>
    </source>
</reference>
<dbReference type="InterPro" id="IPR016024">
    <property type="entry name" value="ARM-type_fold"/>
</dbReference>
<dbReference type="Proteomes" id="UP001219355">
    <property type="component" value="Chromosome 3"/>
</dbReference>
<evidence type="ECO:0008006" key="4">
    <source>
        <dbReference type="Google" id="ProtNLM"/>
    </source>
</evidence>
<feature type="compositionally biased region" description="Basic and acidic residues" evidence="1">
    <location>
        <begin position="34"/>
        <end position="43"/>
    </location>
</feature>
<dbReference type="SUPFAM" id="SSF48371">
    <property type="entry name" value="ARM repeat"/>
    <property type="match status" value="2"/>
</dbReference>
<dbReference type="EMBL" id="CP120629">
    <property type="protein sequence ID" value="WEW59391.1"/>
    <property type="molecule type" value="Genomic_DNA"/>
</dbReference>
<dbReference type="AlphaFoldDB" id="A0AAF0DKZ5"/>
<organism evidence="2 3">
    <name type="scientific">Emydomyces testavorans</name>
    <dbReference type="NCBI Taxonomy" id="2070801"/>
    <lineage>
        <taxon>Eukaryota</taxon>
        <taxon>Fungi</taxon>
        <taxon>Dikarya</taxon>
        <taxon>Ascomycota</taxon>
        <taxon>Pezizomycotina</taxon>
        <taxon>Eurotiomycetes</taxon>
        <taxon>Eurotiomycetidae</taxon>
        <taxon>Onygenales</taxon>
        <taxon>Nannizziopsiaceae</taxon>
        <taxon>Emydomyces</taxon>
    </lineage>
</organism>
<dbReference type="InterPro" id="IPR040144">
    <property type="entry name" value="RAP1GDS1"/>
</dbReference>
<proteinExistence type="predicted"/>
<evidence type="ECO:0000313" key="2">
    <source>
        <dbReference type="EMBL" id="WEW59391.1"/>
    </source>
</evidence>
<evidence type="ECO:0000313" key="3">
    <source>
        <dbReference type="Proteomes" id="UP001219355"/>
    </source>
</evidence>
<feature type="compositionally biased region" description="Basic and acidic residues" evidence="1">
    <location>
        <begin position="50"/>
        <end position="69"/>
    </location>
</feature>
<dbReference type="InterPro" id="IPR011989">
    <property type="entry name" value="ARM-like"/>
</dbReference>
<gene>
    <name evidence="2" type="ORF">PRK78_004862</name>
</gene>